<sequence length="103" mass="11531">MREHNPISLSGSWKKPGSSAIAPHLAETNHVIDKDQAFTIIYRAPLNRSRLIRFRLVSIAEAIGIRLLDPQLCVQKKLVRPLNLNWPAKNPVPQACLTLTSLT</sequence>
<evidence type="ECO:0000313" key="1">
    <source>
        <dbReference type="EMBL" id="GAA47503.1"/>
    </source>
</evidence>
<reference evidence="1" key="1">
    <citation type="journal article" date="2011" name="Genome Biol.">
        <title>The draft genome of the carcinogenic human liver fluke Clonorchis sinensis.</title>
        <authorList>
            <person name="Wang X."/>
            <person name="Chen W."/>
            <person name="Huang Y."/>
            <person name="Sun J."/>
            <person name="Men J."/>
            <person name="Liu H."/>
            <person name="Luo F."/>
            <person name="Guo L."/>
            <person name="Lv X."/>
            <person name="Deng C."/>
            <person name="Zhou C."/>
            <person name="Fan Y."/>
            <person name="Li X."/>
            <person name="Huang L."/>
            <person name="Hu Y."/>
            <person name="Liang C."/>
            <person name="Hu X."/>
            <person name="Xu J."/>
            <person name="Yu X."/>
        </authorList>
    </citation>
    <scope>NUCLEOTIDE SEQUENCE [LARGE SCALE GENOMIC DNA]</scope>
    <source>
        <strain evidence="1">Henan</strain>
    </source>
</reference>
<reference key="2">
    <citation type="submission" date="2011-10" db="EMBL/GenBank/DDBJ databases">
        <title>The genome and transcriptome sequence of Clonorchis sinensis provide insights into the carcinogenic liver fluke.</title>
        <authorList>
            <person name="Wang X."/>
            <person name="Huang Y."/>
            <person name="Chen W."/>
            <person name="Liu H."/>
            <person name="Guo L."/>
            <person name="Chen Y."/>
            <person name="Luo F."/>
            <person name="Zhou W."/>
            <person name="Sun J."/>
            <person name="Mao Q."/>
            <person name="Liang P."/>
            <person name="Zhou C."/>
            <person name="Tian Y."/>
            <person name="Men J."/>
            <person name="Lv X."/>
            <person name="Huang L."/>
            <person name="Zhou J."/>
            <person name="Hu Y."/>
            <person name="Li R."/>
            <person name="Zhang F."/>
            <person name="Lei H."/>
            <person name="Li X."/>
            <person name="Hu X."/>
            <person name="Liang C."/>
            <person name="Xu J."/>
            <person name="Wu Z."/>
            <person name="Yu X."/>
        </authorList>
    </citation>
    <scope>NUCLEOTIDE SEQUENCE</scope>
    <source>
        <strain>Henan</strain>
    </source>
</reference>
<dbReference type="AlphaFoldDB" id="G7Y3G6"/>
<dbReference type="Proteomes" id="UP000008909">
    <property type="component" value="Unassembled WGS sequence"/>
</dbReference>
<organism evidence="1 2">
    <name type="scientific">Clonorchis sinensis</name>
    <name type="common">Chinese liver fluke</name>
    <dbReference type="NCBI Taxonomy" id="79923"/>
    <lineage>
        <taxon>Eukaryota</taxon>
        <taxon>Metazoa</taxon>
        <taxon>Spiralia</taxon>
        <taxon>Lophotrochozoa</taxon>
        <taxon>Platyhelminthes</taxon>
        <taxon>Trematoda</taxon>
        <taxon>Digenea</taxon>
        <taxon>Opisthorchiida</taxon>
        <taxon>Opisthorchiata</taxon>
        <taxon>Opisthorchiidae</taxon>
        <taxon>Clonorchis</taxon>
    </lineage>
</organism>
<accession>G7Y3G6</accession>
<gene>
    <name evidence="1" type="ORF">CLF_100444</name>
</gene>
<proteinExistence type="predicted"/>
<dbReference type="EMBL" id="DF142841">
    <property type="protein sequence ID" value="GAA47503.1"/>
    <property type="molecule type" value="Genomic_DNA"/>
</dbReference>
<evidence type="ECO:0000313" key="2">
    <source>
        <dbReference type="Proteomes" id="UP000008909"/>
    </source>
</evidence>
<name>G7Y3G6_CLOSI</name>
<protein>
    <submittedName>
        <fullName evidence="1">Uncharacterized protein</fullName>
    </submittedName>
</protein>
<keyword evidence="2" id="KW-1185">Reference proteome</keyword>